<name>A0A6L2P5S2_TANCI</name>
<reference evidence="4" key="1">
    <citation type="journal article" date="2019" name="Sci. Rep.">
        <title>Draft genome of Tanacetum cinerariifolium, the natural source of mosquito coil.</title>
        <authorList>
            <person name="Yamashiro T."/>
            <person name="Shiraishi A."/>
            <person name="Satake H."/>
            <person name="Nakayama K."/>
        </authorList>
    </citation>
    <scope>NUCLEOTIDE SEQUENCE</scope>
</reference>
<dbReference type="InterPro" id="IPR057670">
    <property type="entry name" value="SH3_retrovirus"/>
</dbReference>
<comment type="caution">
    <text evidence="4">The sequence shown here is derived from an EMBL/GenBank/DDBJ whole genome shotgun (WGS) entry which is preliminary data.</text>
</comment>
<feature type="domain" description="Retroviral polymerase SH3-like" evidence="3">
    <location>
        <begin position="631"/>
        <end position="684"/>
    </location>
</feature>
<evidence type="ECO:0000259" key="3">
    <source>
        <dbReference type="Pfam" id="PF25597"/>
    </source>
</evidence>
<feature type="compositionally biased region" description="Basic and acidic residues" evidence="2">
    <location>
        <begin position="786"/>
        <end position="795"/>
    </location>
</feature>
<organism evidence="4">
    <name type="scientific">Tanacetum cinerariifolium</name>
    <name type="common">Dalmatian daisy</name>
    <name type="synonym">Chrysanthemum cinerariifolium</name>
    <dbReference type="NCBI Taxonomy" id="118510"/>
    <lineage>
        <taxon>Eukaryota</taxon>
        <taxon>Viridiplantae</taxon>
        <taxon>Streptophyta</taxon>
        <taxon>Embryophyta</taxon>
        <taxon>Tracheophyta</taxon>
        <taxon>Spermatophyta</taxon>
        <taxon>Magnoliopsida</taxon>
        <taxon>eudicotyledons</taxon>
        <taxon>Gunneridae</taxon>
        <taxon>Pentapetalae</taxon>
        <taxon>asterids</taxon>
        <taxon>campanulids</taxon>
        <taxon>Asterales</taxon>
        <taxon>Asteraceae</taxon>
        <taxon>Asteroideae</taxon>
        <taxon>Anthemideae</taxon>
        <taxon>Anthemidinae</taxon>
        <taxon>Tanacetum</taxon>
    </lineage>
</organism>
<evidence type="ECO:0000256" key="1">
    <source>
        <dbReference type="SAM" id="Coils"/>
    </source>
</evidence>
<feature type="region of interest" description="Disordered" evidence="2">
    <location>
        <begin position="771"/>
        <end position="795"/>
    </location>
</feature>
<keyword evidence="1" id="KW-0175">Coiled coil</keyword>
<feature type="compositionally biased region" description="Polar residues" evidence="2">
    <location>
        <begin position="776"/>
        <end position="785"/>
    </location>
</feature>
<dbReference type="AlphaFoldDB" id="A0A6L2P5S2"/>
<dbReference type="Pfam" id="PF14223">
    <property type="entry name" value="Retrotran_gag_2"/>
    <property type="match status" value="1"/>
</dbReference>
<dbReference type="EMBL" id="BKCJ010010929">
    <property type="protein sequence ID" value="GEU93783.1"/>
    <property type="molecule type" value="Genomic_DNA"/>
</dbReference>
<accession>A0A6L2P5S2</accession>
<evidence type="ECO:0000256" key="2">
    <source>
        <dbReference type="SAM" id="MobiDB-lite"/>
    </source>
</evidence>
<protein>
    <submittedName>
        <fullName evidence="4">Retrovirus-related Pol polyprotein from transposon TNT 1-94</fullName>
    </submittedName>
</protein>
<evidence type="ECO:0000313" key="4">
    <source>
        <dbReference type="EMBL" id="GEU93783.1"/>
    </source>
</evidence>
<dbReference type="Pfam" id="PF25597">
    <property type="entry name" value="SH3_retrovirus"/>
    <property type="match status" value="1"/>
</dbReference>
<feature type="region of interest" description="Disordered" evidence="2">
    <location>
        <begin position="307"/>
        <end position="330"/>
    </location>
</feature>
<gene>
    <name evidence="4" type="ORF">Tci_065761</name>
</gene>
<feature type="coiled-coil region" evidence="1">
    <location>
        <begin position="65"/>
        <end position="134"/>
    </location>
</feature>
<proteinExistence type="predicted"/>
<sequence length="795" mass="89146">MESLNPRVVTAAKLPILNPNELDLWIMRIEQYFLITNYSLWEVILNGDSPPPTRIINGAVQIITHTTVEQRLQKLISQLEILSENISQEDINLKFLRSLPSEWKTHTLIWRNKADLEEQSLDDLFNNLKIYEAKVKGSSPSSQNTPNIAFVSLNNTDSINESLNAAPSIFTASFKATVSTLLNVDSLSDAVIYSFFAKEAILPGNAYHQGTTGTKKLLEELSQQRVPKNAKNDRFKTGEGCHVIPPPCTRTFMPLKRDLVFTDDPTASESVDNVFNVESSINTPSQDMSKTLRSDAPIVEDWIFDSEDETETESVPKQKEPSFVKSTRHVKSSRESVKKVENVVPTAVLTRSRLVSLNAARPVPTAVTPLNVKSPRPVKHVVNKAYSPVKRPINQRTSTKNSNFNKKVTTVKVNKVNNVQGTKGNAKKASTNWVWKPKCIVLDHVSRLTSASITLKKFNYTDALDFEEINEGYVAFRGNPKGGKIFDKGKIKTGKLDFDDVYFVNELKFYLFSVSQMCDKKNNVLFIDTECVVLSSNYKLPNEIHILLRVLRENNMYNVDLKNVVPSGGRFLVLARMDYEVAPQVVFRCVVVILGVLNGVLVTKPHMKTPYELLLGRSPSIGFLRPFGCPVTILNTLDPLGKFDGKADEGFLVGYSVNNKAFKVFNSRTRIVQETLHINFLKNKPNVAGIRPKWLFDIDTFTMSMNYQPVVTGNQPNDNAGIKENLDVGKVKKETVSTQQYVLLPLWSTGLQDPQNTDDDVIDSAFDVKENETDAHVSTNGSDKTANQKHDEKAK</sequence>